<organism evidence="2 3">
    <name type="scientific">Methylorubrum aminovorans</name>
    <dbReference type="NCBI Taxonomy" id="269069"/>
    <lineage>
        <taxon>Bacteria</taxon>
        <taxon>Pseudomonadati</taxon>
        <taxon>Pseudomonadota</taxon>
        <taxon>Alphaproteobacteria</taxon>
        <taxon>Hyphomicrobiales</taxon>
        <taxon>Methylobacteriaceae</taxon>
        <taxon>Methylorubrum</taxon>
    </lineage>
</organism>
<dbReference type="InterPro" id="IPR012296">
    <property type="entry name" value="Nuclease_put_TT1808"/>
</dbReference>
<dbReference type="InterPro" id="IPR008538">
    <property type="entry name" value="Uma2"/>
</dbReference>
<reference evidence="2" key="1">
    <citation type="journal article" date="2021" name="Front. Microbiol.">
        <title>Comprehensive Comparative Genomics and Phenotyping of Methylobacterium Species.</title>
        <authorList>
            <person name="Alessa O."/>
            <person name="Ogura Y."/>
            <person name="Fujitani Y."/>
            <person name="Takami H."/>
            <person name="Hayashi T."/>
            <person name="Sahin N."/>
            <person name="Tani A."/>
        </authorList>
    </citation>
    <scope>NUCLEOTIDE SEQUENCE</scope>
    <source>
        <strain evidence="2">NBRC 15686</strain>
    </source>
</reference>
<proteinExistence type="predicted"/>
<protein>
    <recommendedName>
        <fullName evidence="1">Putative restriction endonuclease domain-containing protein</fullName>
    </recommendedName>
</protein>
<name>A0ABQ4UBV9_9HYPH</name>
<sequence length="189" mass="20205">MSVPPKAGPSARMNFDEFLVWAEGRPGRYELVDGEVFAISPEGVRHAETELATYQALGAAIHATGLPCRVLPDGVTVRIDASASFEPDALVYCGGGASTRMQPQSLSRSSSSKFCRLAPSTSIPAPSSSTILRLPSLRHDLILDTERRTVIHHRRGDGELIETRLISSGDLFLDPPGLTLPVAALFAAP</sequence>
<comment type="caution">
    <text evidence="2">The sequence shown here is derived from an EMBL/GenBank/DDBJ whole genome shotgun (WGS) entry which is preliminary data.</text>
</comment>
<evidence type="ECO:0000313" key="3">
    <source>
        <dbReference type="Proteomes" id="UP001055039"/>
    </source>
</evidence>
<dbReference type="InterPro" id="IPR011335">
    <property type="entry name" value="Restrct_endonuc-II-like"/>
</dbReference>
<reference evidence="2" key="2">
    <citation type="submission" date="2021-08" db="EMBL/GenBank/DDBJ databases">
        <authorList>
            <person name="Tani A."/>
            <person name="Ola A."/>
            <person name="Ogura Y."/>
            <person name="Katsura K."/>
            <person name="Hayashi T."/>
        </authorList>
    </citation>
    <scope>NUCLEOTIDE SEQUENCE</scope>
    <source>
        <strain evidence="2">NBRC 15686</strain>
    </source>
</reference>
<keyword evidence="3" id="KW-1185">Reference proteome</keyword>
<evidence type="ECO:0000313" key="2">
    <source>
        <dbReference type="EMBL" id="GJE64503.1"/>
    </source>
</evidence>
<accession>A0ABQ4UBV9</accession>
<dbReference type="Pfam" id="PF05685">
    <property type="entry name" value="Uma2"/>
    <property type="match status" value="1"/>
</dbReference>
<gene>
    <name evidence="2" type="ORF">LNAOJCKE_1709</name>
</gene>
<dbReference type="RefSeq" id="WP_343898696.1">
    <property type="nucleotide sequence ID" value="NZ_BAAADH010000005.1"/>
</dbReference>
<dbReference type="Gene3D" id="3.90.1570.10">
    <property type="entry name" value="tt1808, chain A"/>
    <property type="match status" value="1"/>
</dbReference>
<dbReference type="EMBL" id="BPRC01000004">
    <property type="protein sequence ID" value="GJE64503.1"/>
    <property type="molecule type" value="Genomic_DNA"/>
</dbReference>
<dbReference type="Proteomes" id="UP001055039">
    <property type="component" value="Unassembled WGS sequence"/>
</dbReference>
<evidence type="ECO:0000259" key="1">
    <source>
        <dbReference type="Pfam" id="PF05685"/>
    </source>
</evidence>
<dbReference type="CDD" id="cd06260">
    <property type="entry name" value="DUF820-like"/>
    <property type="match status" value="1"/>
</dbReference>
<feature type="domain" description="Putative restriction endonuclease" evidence="1">
    <location>
        <begin position="15"/>
        <end position="98"/>
    </location>
</feature>
<dbReference type="SUPFAM" id="SSF52980">
    <property type="entry name" value="Restriction endonuclease-like"/>
    <property type="match status" value="1"/>
</dbReference>